<dbReference type="AlphaFoldDB" id="A0A3N4UT25"/>
<evidence type="ECO:0000259" key="3">
    <source>
        <dbReference type="PROSITE" id="PS50883"/>
    </source>
</evidence>
<dbReference type="Pfam" id="PF12860">
    <property type="entry name" value="PAS_7"/>
    <property type="match status" value="2"/>
</dbReference>
<dbReference type="InterPro" id="IPR001610">
    <property type="entry name" value="PAC"/>
</dbReference>
<dbReference type="SMART" id="SM00086">
    <property type="entry name" value="PAC"/>
    <property type="match status" value="2"/>
</dbReference>
<comment type="caution">
    <text evidence="5">The sequence shown here is derived from an EMBL/GenBank/DDBJ whole genome shotgun (WGS) entry which is preliminary data.</text>
</comment>
<dbReference type="FunFam" id="3.30.70.270:FF:000001">
    <property type="entry name" value="Diguanylate cyclase domain protein"/>
    <property type="match status" value="1"/>
</dbReference>
<dbReference type="PROSITE" id="PS50887">
    <property type="entry name" value="GGDEF"/>
    <property type="match status" value="1"/>
</dbReference>
<dbReference type="RefSeq" id="WP_124221510.1">
    <property type="nucleotide sequence ID" value="NZ_RKQL01000002.1"/>
</dbReference>
<dbReference type="Gene3D" id="3.30.450.20">
    <property type="entry name" value="PAS domain"/>
    <property type="match status" value="3"/>
</dbReference>
<dbReference type="SUPFAM" id="SSF55785">
    <property type="entry name" value="PYP-like sensor domain (PAS domain)"/>
    <property type="match status" value="3"/>
</dbReference>
<dbReference type="CDD" id="cd01949">
    <property type="entry name" value="GGDEF"/>
    <property type="match status" value="1"/>
</dbReference>
<dbReference type="InterPro" id="IPR029787">
    <property type="entry name" value="Nucleotide_cyclase"/>
</dbReference>
<dbReference type="PANTHER" id="PTHR44757">
    <property type="entry name" value="DIGUANYLATE CYCLASE DGCP"/>
    <property type="match status" value="1"/>
</dbReference>
<dbReference type="Gene3D" id="3.20.20.450">
    <property type="entry name" value="EAL domain"/>
    <property type="match status" value="1"/>
</dbReference>
<dbReference type="SMART" id="SM00052">
    <property type="entry name" value="EAL"/>
    <property type="match status" value="1"/>
</dbReference>
<evidence type="ECO:0000313" key="5">
    <source>
        <dbReference type="EMBL" id="RPE70681.1"/>
    </source>
</evidence>
<dbReference type="NCBIfam" id="TIGR00229">
    <property type="entry name" value="sensory_box"/>
    <property type="match status" value="1"/>
</dbReference>
<dbReference type="OrthoDB" id="9813903at2"/>
<dbReference type="InterPro" id="IPR035919">
    <property type="entry name" value="EAL_sf"/>
</dbReference>
<evidence type="ECO:0000259" key="2">
    <source>
        <dbReference type="PROSITE" id="PS50113"/>
    </source>
</evidence>
<dbReference type="InterPro" id="IPR043128">
    <property type="entry name" value="Rev_trsase/Diguanyl_cyclase"/>
</dbReference>
<name>A0A3N4UT25_9BURK</name>
<protein>
    <submittedName>
        <fullName evidence="5">PAS domain S-box-containing protein/diguanylate cyclase (GGDEF)-like protein</fullName>
    </submittedName>
</protein>
<organism evidence="5 6">
    <name type="scientific">Tibeticola sediminis</name>
    <dbReference type="NCBI Taxonomy" id="1917811"/>
    <lineage>
        <taxon>Bacteria</taxon>
        <taxon>Pseudomonadati</taxon>
        <taxon>Pseudomonadota</taxon>
        <taxon>Betaproteobacteria</taxon>
        <taxon>Burkholderiales</taxon>
        <taxon>Comamonadaceae</taxon>
        <taxon>Tibeticola</taxon>
    </lineage>
</organism>
<dbReference type="InterPro" id="IPR052155">
    <property type="entry name" value="Biofilm_reg_signaling"/>
</dbReference>
<evidence type="ECO:0000259" key="1">
    <source>
        <dbReference type="PROSITE" id="PS50112"/>
    </source>
</evidence>
<dbReference type="PROSITE" id="PS50112">
    <property type="entry name" value="PAS"/>
    <property type="match status" value="2"/>
</dbReference>
<dbReference type="Proteomes" id="UP000272193">
    <property type="component" value="Unassembled WGS sequence"/>
</dbReference>
<feature type="domain" description="PAC" evidence="2">
    <location>
        <begin position="109"/>
        <end position="161"/>
    </location>
</feature>
<proteinExistence type="predicted"/>
<dbReference type="SMART" id="SM00091">
    <property type="entry name" value="PAS"/>
    <property type="match status" value="3"/>
</dbReference>
<dbReference type="PROSITE" id="PS50113">
    <property type="entry name" value="PAC"/>
    <property type="match status" value="2"/>
</dbReference>
<feature type="domain" description="PAS" evidence="1">
    <location>
        <begin position="36"/>
        <end position="107"/>
    </location>
</feature>
<dbReference type="PANTHER" id="PTHR44757:SF2">
    <property type="entry name" value="BIOFILM ARCHITECTURE MAINTENANCE PROTEIN MBAA"/>
    <property type="match status" value="1"/>
</dbReference>
<dbReference type="Pfam" id="PF08447">
    <property type="entry name" value="PAS_3"/>
    <property type="match status" value="1"/>
</dbReference>
<dbReference type="InterPro" id="IPR000700">
    <property type="entry name" value="PAS-assoc_C"/>
</dbReference>
<dbReference type="InterPro" id="IPR035965">
    <property type="entry name" value="PAS-like_dom_sf"/>
</dbReference>
<dbReference type="SMART" id="SM00267">
    <property type="entry name" value="GGDEF"/>
    <property type="match status" value="1"/>
</dbReference>
<reference evidence="5 6" key="1">
    <citation type="submission" date="2018-11" db="EMBL/GenBank/DDBJ databases">
        <title>Genomic Encyclopedia of Type Strains, Phase IV (KMG-IV): sequencing the most valuable type-strain genomes for metagenomic binning, comparative biology and taxonomic classification.</title>
        <authorList>
            <person name="Goeker M."/>
        </authorList>
    </citation>
    <scope>NUCLEOTIDE SEQUENCE [LARGE SCALE GENOMIC DNA]</scope>
    <source>
        <strain evidence="5 6">DSM 101684</strain>
    </source>
</reference>
<feature type="domain" description="EAL" evidence="3">
    <location>
        <begin position="600"/>
        <end position="863"/>
    </location>
</feature>
<feature type="domain" description="GGDEF" evidence="4">
    <location>
        <begin position="454"/>
        <end position="591"/>
    </location>
</feature>
<dbReference type="InterPro" id="IPR001633">
    <property type="entry name" value="EAL_dom"/>
</dbReference>
<dbReference type="EMBL" id="RKQL01000002">
    <property type="protein sequence ID" value="RPE70681.1"/>
    <property type="molecule type" value="Genomic_DNA"/>
</dbReference>
<dbReference type="SUPFAM" id="SSF141868">
    <property type="entry name" value="EAL domain-like"/>
    <property type="match status" value="1"/>
</dbReference>
<accession>A0A3N4UT25</accession>
<dbReference type="GO" id="GO:0003824">
    <property type="term" value="F:catalytic activity"/>
    <property type="evidence" value="ECO:0007669"/>
    <property type="project" value="UniProtKB-ARBA"/>
</dbReference>
<keyword evidence="6" id="KW-1185">Reference proteome</keyword>
<dbReference type="SUPFAM" id="SSF55073">
    <property type="entry name" value="Nucleotide cyclase"/>
    <property type="match status" value="1"/>
</dbReference>
<dbReference type="Gene3D" id="3.30.70.270">
    <property type="match status" value="1"/>
</dbReference>
<dbReference type="CDD" id="cd00130">
    <property type="entry name" value="PAS"/>
    <property type="match status" value="3"/>
</dbReference>
<gene>
    <name evidence="5" type="ORF">EDC62_1167</name>
</gene>
<dbReference type="NCBIfam" id="TIGR00254">
    <property type="entry name" value="GGDEF"/>
    <property type="match status" value="1"/>
</dbReference>
<evidence type="ECO:0000313" key="6">
    <source>
        <dbReference type="Proteomes" id="UP000272193"/>
    </source>
</evidence>
<dbReference type="PROSITE" id="PS50883">
    <property type="entry name" value="EAL"/>
    <property type="match status" value="1"/>
</dbReference>
<sequence>MPGLTWAGWIAAAILVGWGLWERRRARWAEQLLAEEKNRVSELFDRLSIAHWRRDLDTGELWWSPTFRRLHGIADDVPAERERIAAMLHPEDRPHLARDLEAAYAAGGGEVHYRLYRSDGELRYFLLRTVVVTDTVQGHRQVYGINIDITDHVRLERTLRERTAYLEAIVQQLPLGLSVFDASLKLRLWNERFGQILDLPAEALREGVDFGDLVRYPAERGEYGPIPVERAIQERRALALKFEPHRFERERPDGRTHLVIGTPIRDETGQVLGFASTYTDITVQKQERAQLRQALDLLRTLVQNIPAGISMVDGDLRLLYWNDRLLEMLDLPRELFERPGASLLDVYRYNAERGDYGPTADPEAMVAAMAARARRFEPHEFERTRPNGQVLHIRGQPLASGGYVTVYTDITERKAAAAEIERLARTDPLTGLYNRLAFLDVLEHEISASARDGRMLAVLFIDLDRFKSVNDRFGHEAGDAVLRETAHRLRERLRSSDWIGRLGGDEFVAALPGLDHAEAAAQTAQSLLEALAAPYATGTEGAAAEVEISPSIGIALYPQDGTRASDLLRHADLAMYQAKKTGGARWHFYTDAMDAAVQRQLALEQGLRAAIRDKQLILYAQPIHGLTPSLPLLGFELLVRWPQPDGSVLAAGAFIDVIEGRSELAEAMGIWVARQAKAMVETWMQTWPDRQLRASINLSARQFDRPDLAQRLCCALGCDGDSSEPQRLLERIELEVTESAIMGDPRAAKGELDQLRGLGARCAIDDFGTGYSSLAYLKQLPIDRLKIDRTFIRDLEHDPDDAAIVAAAIDLAHQLSRDTVAEGVETLQQLQMLRALGCDAVQGYLLSAPMPPDEIVRYVERVDRSEHLPLGWSG</sequence>
<dbReference type="CDD" id="cd01948">
    <property type="entry name" value="EAL"/>
    <property type="match status" value="1"/>
</dbReference>
<dbReference type="Pfam" id="PF00990">
    <property type="entry name" value="GGDEF"/>
    <property type="match status" value="1"/>
</dbReference>
<dbReference type="Pfam" id="PF00563">
    <property type="entry name" value="EAL"/>
    <property type="match status" value="1"/>
</dbReference>
<dbReference type="InterPro" id="IPR000160">
    <property type="entry name" value="GGDEF_dom"/>
</dbReference>
<evidence type="ECO:0000259" key="4">
    <source>
        <dbReference type="PROSITE" id="PS50887"/>
    </source>
</evidence>
<feature type="domain" description="PAC" evidence="2">
    <location>
        <begin position="243"/>
        <end position="293"/>
    </location>
</feature>
<feature type="domain" description="PAS" evidence="1">
    <location>
        <begin position="294"/>
        <end position="334"/>
    </location>
</feature>
<dbReference type="InterPro" id="IPR013655">
    <property type="entry name" value="PAS_fold_3"/>
</dbReference>
<dbReference type="InterPro" id="IPR000014">
    <property type="entry name" value="PAS"/>
</dbReference>